<dbReference type="OrthoDB" id="434258at2759"/>
<dbReference type="EMBL" id="LSSL01000625">
    <property type="protein sequence ID" value="OLY84083.1"/>
    <property type="molecule type" value="Genomic_DNA"/>
</dbReference>
<sequence>MAEFPILSEDSSSPQISDPVQQSTSSDTLVSSPRASQLNSDSLSQKSDSSILEKKETENEERIRHKKEALEALTSSRTKTALASESAPVSPQSDSNTVKNHFRSSKGSKLDSSKRDTVSSTSSHTGSEQTSTPSDIIPNAIVIKNINFIIPRNVLLSTISQLNLPIPYAFNYHYEGGLFRGLAFANFHSNDDAAKVISGLNGLILAGRELKAEYKKVQEKPTNRQNIVPNVTQKNLNIPIDASSKVGDTFRSNHSLSSRLKNNDYLNRRATVSENRPFSMISPSSGGSLLSHLPQFQTPRVIESHPLPENDLGSLIDLSNKDTRLLYDLISQFRRDKNVAELDFPSAINNTQRQTVMLIAEHFGLNHETKNDNLGYRKIRVFKSLETLLEATQIKPHLSNSSSSASEFNSHRNFPSSKSFNRSSQQFIGENKPSQYDFKKFSNSSYKNTHGNRSSMYVSDTFNNQKSSFRNSSMHLPPMSDSHRARGYTNSPGNRSSLISFPGLSPLISESTDSIPDIKGSNTLEKSHNSDSRSDGMAPIPSIQSNIETGNSNPDQRIAQRHMQLKVLEEKRIRRMSNVGGTLVPSLSSPTTDVIPSSSGVKKFDVPQSKAIPIVSPGLKRPAGTITITLQSSSSKESAAHASVPTPAPTPAISESTVE</sequence>
<feature type="region of interest" description="Disordered" evidence="2">
    <location>
        <begin position="468"/>
        <end position="556"/>
    </location>
</feature>
<feature type="region of interest" description="Disordered" evidence="2">
    <location>
        <begin position="1"/>
        <end position="134"/>
    </location>
</feature>
<feature type="compositionally biased region" description="Basic and acidic residues" evidence="2">
    <location>
        <begin position="525"/>
        <end position="534"/>
    </location>
</feature>
<dbReference type="STRING" id="133383.A0A1R0H4N7"/>
<feature type="compositionally biased region" description="Low complexity" evidence="2">
    <location>
        <begin position="632"/>
        <end position="643"/>
    </location>
</feature>
<feature type="compositionally biased region" description="Polar residues" evidence="2">
    <location>
        <begin position="542"/>
        <end position="555"/>
    </location>
</feature>
<feature type="compositionally biased region" description="Polar residues" evidence="2">
    <location>
        <begin position="9"/>
        <end position="35"/>
    </location>
</feature>
<dbReference type="SMART" id="SM00360">
    <property type="entry name" value="RRM"/>
    <property type="match status" value="1"/>
</dbReference>
<dbReference type="InterPro" id="IPR012677">
    <property type="entry name" value="Nucleotide-bd_a/b_plait_sf"/>
</dbReference>
<evidence type="ECO:0000256" key="1">
    <source>
        <dbReference type="PROSITE-ProRule" id="PRU00176"/>
    </source>
</evidence>
<keyword evidence="5" id="KW-1185">Reference proteome</keyword>
<dbReference type="InterPro" id="IPR035979">
    <property type="entry name" value="RBD_domain_sf"/>
</dbReference>
<comment type="caution">
    <text evidence="4">The sequence shown here is derived from an EMBL/GenBank/DDBJ whole genome shotgun (WGS) entry which is preliminary data.</text>
</comment>
<feature type="compositionally biased region" description="Low complexity" evidence="2">
    <location>
        <begin position="36"/>
        <end position="50"/>
    </location>
</feature>
<feature type="compositionally biased region" description="Polar residues" evidence="2">
    <location>
        <begin position="508"/>
        <end position="524"/>
    </location>
</feature>
<dbReference type="PROSITE" id="PS50102">
    <property type="entry name" value="RRM"/>
    <property type="match status" value="1"/>
</dbReference>
<dbReference type="SUPFAM" id="SSF54928">
    <property type="entry name" value="RNA-binding domain, RBD"/>
    <property type="match status" value="1"/>
</dbReference>
<dbReference type="Gene3D" id="3.30.70.330">
    <property type="match status" value="1"/>
</dbReference>
<feature type="compositionally biased region" description="Polar residues" evidence="2">
    <location>
        <begin position="411"/>
        <end position="434"/>
    </location>
</feature>
<reference evidence="4 5" key="1">
    <citation type="journal article" date="2016" name="Mol. Biol. Evol.">
        <title>Genome-Wide Survey of Gut Fungi (Harpellales) Reveals the First Horizontally Transferred Ubiquitin Gene from a Mosquito Host.</title>
        <authorList>
            <person name="Wang Y."/>
            <person name="White M.M."/>
            <person name="Kvist S."/>
            <person name="Moncalvo J.M."/>
        </authorList>
    </citation>
    <scope>NUCLEOTIDE SEQUENCE [LARGE SCALE GENOMIC DNA]</scope>
    <source>
        <strain evidence="4 5">ALG-7-W6</strain>
    </source>
</reference>
<accession>A0A1R0H4N7</accession>
<organism evidence="4 5">
    <name type="scientific">Smittium mucronatum</name>
    <dbReference type="NCBI Taxonomy" id="133383"/>
    <lineage>
        <taxon>Eukaryota</taxon>
        <taxon>Fungi</taxon>
        <taxon>Fungi incertae sedis</taxon>
        <taxon>Zoopagomycota</taxon>
        <taxon>Kickxellomycotina</taxon>
        <taxon>Harpellomycetes</taxon>
        <taxon>Harpellales</taxon>
        <taxon>Legeriomycetaceae</taxon>
        <taxon>Smittium</taxon>
    </lineage>
</organism>
<keyword evidence="1" id="KW-0694">RNA-binding</keyword>
<feature type="compositionally biased region" description="Basic and acidic residues" evidence="2">
    <location>
        <begin position="51"/>
        <end position="63"/>
    </location>
</feature>
<dbReference type="GO" id="GO:0003723">
    <property type="term" value="F:RNA binding"/>
    <property type="evidence" value="ECO:0007669"/>
    <property type="project" value="UniProtKB-UniRule"/>
</dbReference>
<name>A0A1R0H4N7_9FUNG</name>
<dbReference type="Gene3D" id="3.30.1370.50">
    <property type="entry name" value="R3H-like domain"/>
    <property type="match status" value="1"/>
</dbReference>
<gene>
    <name evidence="4" type="ORF">AYI68_g1762</name>
</gene>
<dbReference type="InterPro" id="IPR036867">
    <property type="entry name" value="R3H_dom_sf"/>
</dbReference>
<feature type="compositionally biased region" description="Polar residues" evidence="2">
    <location>
        <begin position="124"/>
        <end position="134"/>
    </location>
</feature>
<protein>
    <submittedName>
        <fullName evidence="4">RNA-binding protein PIN4</fullName>
    </submittedName>
</protein>
<dbReference type="SUPFAM" id="SSF82708">
    <property type="entry name" value="R3H domain"/>
    <property type="match status" value="1"/>
</dbReference>
<dbReference type="Proteomes" id="UP000187455">
    <property type="component" value="Unassembled WGS sequence"/>
</dbReference>
<feature type="compositionally biased region" description="Low complexity" evidence="2">
    <location>
        <begin position="399"/>
        <end position="408"/>
    </location>
</feature>
<feature type="compositionally biased region" description="Polar residues" evidence="2">
    <location>
        <begin position="488"/>
        <end position="499"/>
    </location>
</feature>
<feature type="compositionally biased region" description="Basic and acidic residues" evidence="2">
    <location>
        <begin position="108"/>
        <end position="117"/>
    </location>
</feature>
<proteinExistence type="predicted"/>
<evidence type="ECO:0000256" key="2">
    <source>
        <dbReference type="SAM" id="MobiDB-lite"/>
    </source>
</evidence>
<feature type="domain" description="RRM" evidence="3">
    <location>
        <begin position="139"/>
        <end position="217"/>
    </location>
</feature>
<feature type="region of interest" description="Disordered" evidence="2">
    <location>
        <begin position="630"/>
        <end position="659"/>
    </location>
</feature>
<feature type="compositionally biased region" description="Polar residues" evidence="2">
    <location>
        <begin position="73"/>
        <end position="99"/>
    </location>
</feature>
<dbReference type="AlphaFoldDB" id="A0A1R0H4N7"/>
<evidence type="ECO:0000259" key="3">
    <source>
        <dbReference type="PROSITE" id="PS50102"/>
    </source>
</evidence>
<dbReference type="Pfam" id="PF00076">
    <property type="entry name" value="RRM_1"/>
    <property type="match status" value="1"/>
</dbReference>
<feature type="region of interest" description="Disordered" evidence="2">
    <location>
        <begin position="398"/>
        <end position="443"/>
    </location>
</feature>
<evidence type="ECO:0000313" key="5">
    <source>
        <dbReference type="Proteomes" id="UP000187455"/>
    </source>
</evidence>
<dbReference type="InterPro" id="IPR000504">
    <property type="entry name" value="RRM_dom"/>
</dbReference>
<evidence type="ECO:0000313" key="4">
    <source>
        <dbReference type="EMBL" id="OLY84083.1"/>
    </source>
</evidence>